<sequence>MLTDVMTDERSKLQKTVKEHSDNLARLGKEIVEIKFNYKIIENTTEKYWENRIAEFKKYNEKAIEYYIQAHSLMNLIDKEQSGLFLLSISKLRQTGRRLLTDMGEVKNNPSIIKSKDKQQSKWSKDLREKLIESNTLCMNHEKNMSKIFREFYEKHLKDFLNESENI</sequence>
<dbReference type="STRING" id="886738.Nlim_0226"/>
<reference evidence="1" key="1">
    <citation type="journal article" date="2011" name="PLoS ONE">
        <title>Genome of a low-salinity ammonia-oxidizing archaeon determined by single-cell and metagenomic analysis.</title>
        <authorList>
            <person name="Blainey P.C."/>
            <person name="Mosier A.C."/>
            <person name="Potanina A."/>
            <person name="Francis C.A."/>
            <person name="Quake S.R."/>
        </authorList>
    </citation>
    <scope>NUCLEOTIDE SEQUENCE [LARGE SCALE GENOMIC DNA]</scope>
    <source>
        <strain evidence="1">SFB1</strain>
    </source>
</reference>
<proteinExistence type="predicted"/>
<evidence type="ECO:0000313" key="1">
    <source>
        <dbReference type="EMBL" id="EGG42916.1"/>
    </source>
</evidence>
<dbReference type="EMBL" id="AEGP01000018">
    <property type="protein sequence ID" value="EGG42916.1"/>
    <property type="molecule type" value="Genomic_DNA"/>
</dbReference>
<dbReference type="AlphaFoldDB" id="F3KID1"/>
<accession>F3KID1</accession>
<protein>
    <submittedName>
        <fullName evidence="1">Uncharacterized protein</fullName>
    </submittedName>
</protein>
<comment type="caution">
    <text evidence="1">The sequence shown here is derived from an EMBL/GenBank/DDBJ whole genome shotgun (WGS) entry which is preliminary data.</text>
</comment>
<gene>
    <name evidence="1" type="ORF">Nlim_0226</name>
</gene>
<organism evidence="1">
    <name type="scientific">Candidatus Nitrosarchaeum limnium SFB1</name>
    <dbReference type="NCBI Taxonomy" id="886738"/>
    <lineage>
        <taxon>Archaea</taxon>
        <taxon>Nitrososphaerota</taxon>
        <taxon>Nitrososphaeria</taxon>
        <taxon>Nitrosopumilales</taxon>
        <taxon>Nitrosopumilaceae</taxon>
        <taxon>Nitrosarchaeum</taxon>
    </lineage>
</organism>
<dbReference type="HOGENOM" id="CLU_1673908_0_0_2"/>
<name>F3KID1_9ARCH</name>
<dbReference type="Proteomes" id="UP000004348">
    <property type="component" value="Chromosome"/>
</dbReference>